<evidence type="ECO:0000313" key="2">
    <source>
        <dbReference type="EMBL" id="KYQ53042.1"/>
    </source>
</evidence>
<dbReference type="EMBL" id="KQ982649">
    <property type="protein sequence ID" value="KYQ53042.1"/>
    <property type="molecule type" value="Genomic_DNA"/>
</dbReference>
<accession>A0A151WYS1</accession>
<gene>
    <name evidence="2" type="ORF">ALC60_07769</name>
</gene>
<feature type="region of interest" description="Disordered" evidence="1">
    <location>
        <begin position="198"/>
        <end position="219"/>
    </location>
</feature>
<evidence type="ECO:0000313" key="3">
    <source>
        <dbReference type="Proteomes" id="UP000075809"/>
    </source>
</evidence>
<feature type="region of interest" description="Disordered" evidence="1">
    <location>
        <begin position="313"/>
        <end position="380"/>
    </location>
</feature>
<proteinExistence type="predicted"/>
<feature type="compositionally biased region" description="Gly residues" evidence="1">
    <location>
        <begin position="203"/>
        <end position="212"/>
    </location>
</feature>
<sequence length="380" mass="41755">MGVVKWILRGNSGRCRRGASAGFLSSETFLPVTLTYLATMSSGVSRRSNFNWLARRSAQFTHEWAGGWFWRQKSEPRRVVLPGYRRTTVTPSPNRRSPVVPRSPPALWRHPRLLLHHLLHLLDDAIPSFIISCTSDFENSNNFLLPPGWRAKRGGERGGRGWPGLRGLVLPAAWRWFQVADAGAALFAWHVVVAVESSSSNGGSEGGGGGGEPTVRGRRVSSLYKVRATSIIISREPRQDGAPDWQTPSPRMPTESLFKASLLPPACPTESNSSGIHTGKNRRDISHRHAITNPGALVIPAGRIEIAKVDESPEASRDYLGKRICRSPPGPISPKRASSKRTSSMDGPRSIDVRPRAGAPSGSPYPDILRRTRRSYPLFS</sequence>
<evidence type="ECO:0000256" key="1">
    <source>
        <dbReference type="SAM" id="MobiDB-lite"/>
    </source>
</evidence>
<keyword evidence="3" id="KW-1185">Reference proteome</keyword>
<dbReference type="Proteomes" id="UP000075809">
    <property type="component" value="Unassembled WGS sequence"/>
</dbReference>
<organism evidence="2 3">
    <name type="scientific">Mycetomoellerius zeteki</name>
    <dbReference type="NCBI Taxonomy" id="64791"/>
    <lineage>
        <taxon>Eukaryota</taxon>
        <taxon>Metazoa</taxon>
        <taxon>Ecdysozoa</taxon>
        <taxon>Arthropoda</taxon>
        <taxon>Hexapoda</taxon>
        <taxon>Insecta</taxon>
        <taxon>Pterygota</taxon>
        <taxon>Neoptera</taxon>
        <taxon>Endopterygota</taxon>
        <taxon>Hymenoptera</taxon>
        <taxon>Apocrita</taxon>
        <taxon>Aculeata</taxon>
        <taxon>Formicoidea</taxon>
        <taxon>Formicidae</taxon>
        <taxon>Myrmicinae</taxon>
        <taxon>Mycetomoellerius</taxon>
    </lineage>
</organism>
<protein>
    <submittedName>
        <fullName evidence="2">Uncharacterized protein</fullName>
    </submittedName>
</protein>
<name>A0A151WYS1_9HYME</name>
<dbReference type="AlphaFoldDB" id="A0A151WYS1"/>
<reference evidence="2 3" key="1">
    <citation type="submission" date="2015-09" db="EMBL/GenBank/DDBJ databases">
        <title>Trachymyrmex zeteki WGS genome.</title>
        <authorList>
            <person name="Nygaard S."/>
            <person name="Hu H."/>
            <person name="Boomsma J."/>
            <person name="Zhang G."/>
        </authorList>
    </citation>
    <scope>NUCLEOTIDE SEQUENCE [LARGE SCALE GENOMIC DNA]</scope>
    <source>
        <strain evidence="2">Tzet28-1</strain>
        <tissue evidence="2">Whole body</tissue>
    </source>
</reference>